<evidence type="ECO:0000259" key="4">
    <source>
        <dbReference type="Pfam" id="PF21984"/>
    </source>
</evidence>
<feature type="region of interest" description="Disordered" evidence="2">
    <location>
        <begin position="214"/>
        <end position="248"/>
    </location>
</feature>
<proteinExistence type="inferred from homology"/>
<gene>
    <name evidence="5" type="ORF">GTO87_04735</name>
</gene>
<protein>
    <submittedName>
        <fullName evidence="5">DnaD domain protein</fullName>
    </submittedName>
</protein>
<dbReference type="InterPro" id="IPR006343">
    <property type="entry name" value="DnaB/C_C"/>
</dbReference>
<evidence type="ECO:0000313" key="5">
    <source>
        <dbReference type="EMBL" id="QLL77975.1"/>
    </source>
</evidence>
<feature type="domain" description="DnaD N-terminal" evidence="4">
    <location>
        <begin position="19"/>
        <end position="115"/>
    </location>
</feature>
<feature type="domain" description="DnaB/C C-terminal" evidence="3">
    <location>
        <begin position="135"/>
        <end position="207"/>
    </location>
</feature>
<dbReference type="SUPFAM" id="SSF158499">
    <property type="entry name" value="DnaD domain-like"/>
    <property type="match status" value="1"/>
</dbReference>
<accession>A0A7H9ELC5</accession>
<dbReference type="Gene3D" id="1.10.10.630">
    <property type="entry name" value="DnaD domain-like"/>
    <property type="match status" value="1"/>
</dbReference>
<evidence type="ECO:0000256" key="1">
    <source>
        <dbReference type="ARBA" id="ARBA00093462"/>
    </source>
</evidence>
<dbReference type="PANTHER" id="PTHR37293">
    <property type="entry name" value="PHAGE REPLICATION PROTEIN-RELATED"/>
    <property type="match status" value="1"/>
</dbReference>
<dbReference type="Gene3D" id="1.10.10.10">
    <property type="entry name" value="Winged helix-like DNA-binding domain superfamily/Winged helix DNA-binding domain"/>
    <property type="match status" value="1"/>
</dbReference>
<dbReference type="InterPro" id="IPR053843">
    <property type="entry name" value="DnaD_N"/>
</dbReference>
<evidence type="ECO:0000259" key="3">
    <source>
        <dbReference type="Pfam" id="PF07261"/>
    </source>
</evidence>
<dbReference type="Proteomes" id="UP000510886">
    <property type="component" value="Chromosome"/>
</dbReference>
<dbReference type="RefSeq" id="WP_180848310.1">
    <property type="nucleotide sequence ID" value="NZ_CP047418.1"/>
</dbReference>
<dbReference type="PANTHER" id="PTHR37293:SF6">
    <property type="entry name" value="DNA REPLICATION PROTEIN DNAD"/>
    <property type="match status" value="1"/>
</dbReference>
<dbReference type="Pfam" id="PF07261">
    <property type="entry name" value="DnaB_2"/>
    <property type="match status" value="1"/>
</dbReference>
<dbReference type="InterPro" id="IPR034829">
    <property type="entry name" value="DnaD-like_sf"/>
</dbReference>
<dbReference type="InterPro" id="IPR053162">
    <property type="entry name" value="DnaD"/>
</dbReference>
<organism evidence="5 6">
    <name type="scientific">Ligilactobacillus saerimneri</name>
    <dbReference type="NCBI Taxonomy" id="228229"/>
    <lineage>
        <taxon>Bacteria</taxon>
        <taxon>Bacillati</taxon>
        <taxon>Bacillota</taxon>
        <taxon>Bacilli</taxon>
        <taxon>Lactobacillales</taxon>
        <taxon>Lactobacillaceae</taxon>
        <taxon>Ligilactobacillus</taxon>
    </lineage>
</organism>
<dbReference type="AlphaFoldDB" id="A0A7H9ELC5"/>
<feature type="compositionally biased region" description="Basic and acidic residues" evidence="2">
    <location>
        <begin position="238"/>
        <end position="248"/>
    </location>
</feature>
<comment type="similarity">
    <text evidence="1">Belongs to the DnaB/DnaD family.</text>
</comment>
<dbReference type="Pfam" id="PF21984">
    <property type="entry name" value="DnaD_N"/>
    <property type="match status" value="1"/>
</dbReference>
<evidence type="ECO:0000313" key="6">
    <source>
        <dbReference type="Proteomes" id="UP000510886"/>
    </source>
</evidence>
<dbReference type="InterPro" id="IPR036388">
    <property type="entry name" value="WH-like_DNA-bd_sf"/>
</dbReference>
<reference evidence="5 6" key="1">
    <citation type="submission" date="2020-01" db="EMBL/GenBank/DDBJ databases">
        <title>Complete and circular genome sequences of six lactobacillus isolates from horses.</title>
        <authorList>
            <person name="Hassan H.M."/>
        </authorList>
    </citation>
    <scope>NUCLEOTIDE SEQUENCE [LARGE SCALE GENOMIC DNA]</scope>
    <source>
        <strain evidence="5 6">1A</strain>
    </source>
</reference>
<feature type="compositionally biased region" description="Low complexity" evidence="2">
    <location>
        <begin position="214"/>
        <end position="227"/>
    </location>
</feature>
<sequence length="248" mass="28483">MKQMDAQLRQYLAAGTVTVSRLLVNNYRKIGLSETELVLFLQLQEQFQFGQQEVDIDKIAQNMEIPSEKVFTLLYGMVEKKLLTIAPVEDAEGKKHDQYDFSQLYTELFKVLTAAERPELTTVKDDRRLSKVDVFNRFEVEFGRDFSPMEIQTIDGWLTEDHYQPDLILAALKEAVVNSALSLRYIDQILMNWEKKNIKTAKAAADYLKKRHQAQSFAQPASPQSSAEKLPPIPLIHWSDDQGDKNAK</sequence>
<dbReference type="KEGG" id="lsw:GTO87_04735"/>
<dbReference type="NCBIfam" id="TIGR01446">
    <property type="entry name" value="DnaD_dom"/>
    <property type="match status" value="1"/>
</dbReference>
<evidence type="ECO:0000256" key="2">
    <source>
        <dbReference type="SAM" id="MobiDB-lite"/>
    </source>
</evidence>
<dbReference type="EMBL" id="CP047418">
    <property type="protein sequence ID" value="QLL77975.1"/>
    <property type="molecule type" value="Genomic_DNA"/>
</dbReference>
<name>A0A7H9ELC5_9LACO</name>